<reference evidence="2 3" key="1">
    <citation type="submission" date="2016-10" db="EMBL/GenBank/DDBJ databases">
        <authorList>
            <person name="de Groot N.N."/>
        </authorList>
    </citation>
    <scope>NUCLEOTIDE SEQUENCE [LARGE SCALE GENOMIC DNA]</scope>
    <source>
        <strain evidence="2 3">DSM 16199</strain>
    </source>
</reference>
<dbReference type="EMBL" id="FOTF01000025">
    <property type="protein sequence ID" value="SFL52529.1"/>
    <property type="molecule type" value="Genomic_DNA"/>
</dbReference>
<feature type="transmembrane region" description="Helical" evidence="1">
    <location>
        <begin position="27"/>
        <end position="47"/>
    </location>
</feature>
<dbReference type="AlphaFoldDB" id="A0A1I4IDT8"/>
<feature type="transmembrane region" description="Helical" evidence="1">
    <location>
        <begin position="80"/>
        <end position="101"/>
    </location>
</feature>
<feature type="transmembrane region" description="Helical" evidence="1">
    <location>
        <begin position="53"/>
        <end position="73"/>
    </location>
</feature>
<accession>A0A1I4IDT8</accession>
<feature type="transmembrane region" description="Helical" evidence="1">
    <location>
        <begin position="113"/>
        <end position="140"/>
    </location>
</feature>
<gene>
    <name evidence="2" type="ORF">SAMN04488004_12519</name>
</gene>
<organism evidence="2 3">
    <name type="scientific">Loktanella salsilacus</name>
    <dbReference type="NCBI Taxonomy" id="195913"/>
    <lineage>
        <taxon>Bacteria</taxon>
        <taxon>Pseudomonadati</taxon>
        <taxon>Pseudomonadota</taxon>
        <taxon>Alphaproteobacteria</taxon>
        <taxon>Rhodobacterales</taxon>
        <taxon>Roseobacteraceae</taxon>
        <taxon>Loktanella</taxon>
    </lineage>
</organism>
<evidence type="ECO:0000313" key="2">
    <source>
        <dbReference type="EMBL" id="SFL52529.1"/>
    </source>
</evidence>
<dbReference type="RefSeq" id="WP_139222672.1">
    <property type="nucleotide sequence ID" value="NZ_FOTF01000025.1"/>
</dbReference>
<dbReference type="OrthoDB" id="7864447at2"/>
<evidence type="ECO:0000313" key="3">
    <source>
        <dbReference type="Proteomes" id="UP000199550"/>
    </source>
</evidence>
<sequence>MATKTKLFGYWISSTDEDSAKEAVKMAGLPALVMGANAALVSLTTLFQPTPNLTIVAWCATIALLLIILAFRIRAGNSAWLPLVLVLFSAFLGASAFSSYIGWTAAGNEPISAAQIITGWIVPLICMVLVVAGFKGWLWLKTNGSKRTF</sequence>
<proteinExistence type="predicted"/>
<dbReference type="Proteomes" id="UP000199550">
    <property type="component" value="Unassembled WGS sequence"/>
</dbReference>
<keyword evidence="3" id="KW-1185">Reference proteome</keyword>
<keyword evidence="1" id="KW-0812">Transmembrane</keyword>
<evidence type="ECO:0000256" key="1">
    <source>
        <dbReference type="SAM" id="Phobius"/>
    </source>
</evidence>
<protein>
    <submittedName>
        <fullName evidence="2">Uncharacterized protein</fullName>
    </submittedName>
</protein>
<name>A0A1I4IDT8_9RHOB</name>
<keyword evidence="1" id="KW-1133">Transmembrane helix</keyword>
<keyword evidence="1" id="KW-0472">Membrane</keyword>